<dbReference type="AlphaFoldDB" id="A0A6B2L4K3"/>
<name>A0A6B2L4K3_9EUKA</name>
<keyword evidence="1" id="KW-0677">Repeat</keyword>
<dbReference type="PRINTS" id="PR00625">
    <property type="entry name" value="JDOMAIN"/>
</dbReference>
<feature type="repeat" description="TPR" evidence="3">
    <location>
        <begin position="250"/>
        <end position="283"/>
    </location>
</feature>
<dbReference type="Pfam" id="PF14559">
    <property type="entry name" value="TPR_19"/>
    <property type="match status" value="1"/>
</dbReference>
<evidence type="ECO:0000259" key="4">
    <source>
        <dbReference type="PROSITE" id="PS50076"/>
    </source>
</evidence>
<dbReference type="EMBL" id="GIBP01003014">
    <property type="protein sequence ID" value="NDV31983.1"/>
    <property type="molecule type" value="Transcribed_RNA"/>
</dbReference>
<dbReference type="InterPro" id="IPR036869">
    <property type="entry name" value="J_dom_sf"/>
</dbReference>
<dbReference type="CDD" id="cd06257">
    <property type="entry name" value="DnaJ"/>
    <property type="match status" value="1"/>
</dbReference>
<evidence type="ECO:0000313" key="5">
    <source>
        <dbReference type="EMBL" id="NDV31983.1"/>
    </source>
</evidence>
<dbReference type="Gene3D" id="1.10.287.110">
    <property type="entry name" value="DnaJ domain"/>
    <property type="match status" value="1"/>
</dbReference>
<evidence type="ECO:0000256" key="2">
    <source>
        <dbReference type="ARBA" id="ARBA00022803"/>
    </source>
</evidence>
<evidence type="ECO:0000256" key="3">
    <source>
        <dbReference type="PROSITE-ProRule" id="PRU00339"/>
    </source>
</evidence>
<protein>
    <recommendedName>
        <fullName evidence="4">J domain-containing protein</fullName>
    </recommendedName>
</protein>
<accession>A0A6B2L4K3</accession>
<evidence type="ECO:0000256" key="1">
    <source>
        <dbReference type="ARBA" id="ARBA00022737"/>
    </source>
</evidence>
<dbReference type="Pfam" id="PF00226">
    <property type="entry name" value="DnaJ"/>
    <property type="match status" value="1"/>
</dbReference>
<keyword evidence="2 3" id="KW-0802">TPR repeat</keyword>
<dbReference type="PANTHER" id="PTHR45188:SF2">
    <property type="entry name" value="DNAJ HOMOLOG SUBFAMILY C MEMBER 7"/>
    <property type="match status" value="1"/>
</dbReference>
<proteinExistence type="predicted"/>
<reference evidence="5" key="1">
    <citation type="journal article" date="2020" name="J. Eukaryot. Microbiol.">
        <title>De novo Sequencing, Assembly and Annotation of the Transcriptome for the Free-Living Testate Amoeba Arcella intermedia.</title>
        <authorList>
            <person name="Ribeiro G.M."/>
            <person name="Porfirio-Sousa A.L."/>
            <person name="Maurer-Alcala X.X."/>
            <person name="Katz L.A."/>
            <person name="Lahr D.J.G."/>
        </authorList>
    </citation>
    <scope>NUCLEOTIDE SEQUENCE</scope>
</reference>
<dbReference type="InterPro" id="IPR011990">
    <property type="entry name" value="TPR-like_helical_dom_sf"/>
</dbReference>
<dbReference type="SMART" id="SM00028">
    <property type="entry name" value="TPR"/>
    <property type="match status" value="6"/>
</dbReference>
<dbReference type="PROSITE" id="PS00636">
    <property type="entry name" value="DNAJ_1"/>
    <property type="match status" value="1"/>
</dbReference>
<dbReference type="PROSITE" id="PS50076">
    <property type="entry name" value="DNAJ_2"/>
    <property type="match status" value="1"/>
</dbReference>
<dbReference type="InterPro" id="IPR001623">
    <property type="entry name" value="DnaJ_domain"/>
</dbReference>
<dbReference type="InterPro" id="IPR018253">
    <property type="entry name" value="DnaJ_domain_CS"/>
</dbReference>
<dbReference type="SUPFAM" id="SSF46565">
    <property type="entry name" value="Chaperone J-domain"/>
    <property type="match status" value="1"/>
</dbReference>
<dbReference type="PANTHER" id="PTHR45188">
    <property type="entry name" value="DNAJ PROTEIN P58IPK HOMOLOG"/>
    <property type="match status" value="1"/>
</dbReference>
<organism evidence="5">
    <name type="scientific">Arcella intermedia</name>
    <dbReference type="NCBI Taxonomy" id="1963864"/>
    <lineage>
        <taxon>Eukaryota</taxon>
        <taxon>Amoebozoa</taxon>
        <taxon>Tubulinea</taxon>
        <taxon>Elardia</taxon>
        <taxon>Arcellinida</taxon>
        <taxon>Sphaerothecina</taxon>
        <taxon>Arcellidae</taxon>
        <taxon>Arcella</taxon>
    </lineage>
</organism>
<dbReference type="Gene3D" id="1.25.40.10">
    <property type="entry name" value="Tetratricopeptide repeat domain"/>
    <property type="match status" value="3"/>
</dbReference>
<dbReference type="SMART" id="SM00271">
    <property type="entry name" value="DnaJ"/>
    <property type="match status" value="1"/>
</dbReference>
<feature type="repeat" description="TPR" evidence="3">
    <location>
        <begin position="49"/>
        <end position="82"/>
    </location>
</feature>
<feature type="domain" description="J" evidence="4">
    <location>
        <begin position="338"/>
        <end position="407"/>
    </location>
</feature>
<dbReference type="SUPFAM" id="SSF48452">
    <property type="entry name" value="TPR-like"/>
    <property type="match status" value="2"/>
</dbReference>
<dbReference type="PROSITE" id="PS50293">
    <property type="entry name" value="TPR_REGION"/>
    <property type="match status" value="1"/>
</dbReference>
<dbReference type="InterPro" id="IPR019734">
    <property type="entry name" value="TPR_rpt"/>
</dbReference>
<sequence>MYYNAAIEKTFVQLASCFRHRASVKFAKSNIEDAIKDCGEALKYDPKYSKAFLQRSICYLQRGDFKEAQDDINKAMEVDPMDSQIQQHMQRVTAVIQSKQTAEAAKKKKSWTEAFEAYKIVASICCSSVQMQLEFAEMALQTNNAKEASAAVRVLMEREPGNSEALWMQAQIKYQLAADLSEVMESLKAVLKIDPNHNGASELKKKIEKSKQLRQKGNEAFQAKNYEEAVATYSELLADEDKKAPNAQNCVIYANRGLAHKQLNNFDKAVEDLSTAIERNSNYVKAYIRRAECYMAIQLWEEADRDYASLCALEPFNNDYIAKRQMIQQKINEQKSRNYYEVMGLPPFAPLPDVKKAYRLLALRYHPDKVASSGISPLKAAHLFKEIQFCNEILSDPQKKEQYDKELL</sequence>
<dbReference type="PROSITE" id="PS50005">
    <property type="entry name" value="TPR"/>
    <property type="match status" value="2"/>
</dbReference>
<dbReference type="Pfam" id="PF00515">
    <property type="entry name" value="TPR_1"/>
    <property type="match status" value="1"/>
</dbReference>